<keyword evidence="2" id="KW-0449">Lipoprotein</keyword>
<gene>
    <name evidence="2" type="ordered locus">BATR1942_20865</name>
</gene>
<keyword evidence="3" id="KW-1185">Reference proteome</keyword>
<accession>A0ABN3ZKH5</accession>
<evidence type="ECO:0000313" key="2">
    <source>
        <dbReference type="EMBL" id="ADP35088.1"/>
    </source>
</evidence>
<dbReference type="Gene3D" id="1.50.10.10">
    <property type="match status" value="1"/>
</dbReference>
<evidence type="ECO:0000256" key="1">
    <source>
        <dbReference type="SAM" id="SignalP"/>
    </source>
</evidence>
<dbReference type="SUPFAM" id="SSF48208">
    <property type="entry name" value="Six-hairpin glycosidases"/>
    <property type="match status" value="1"/>
</dbReference>
<proteinExistence type="predicted"/>
<keyword evidence="2" id="KW-0378">Hydrolase</keyword>
<feature type="signal peptide" evidence="1">
    <location>
        <begin position="1"/>
        <end position="19"/>
    </location>
</feature>
<dbReference type="EMBL" id="CP002207">
    <property type="protein sequence ID" value="ADP35088.1"/>
    <property type="molecule type" value="Genomic_DNA"/>
</dbReference>
<dbReference type="PROSITE" id="PS51257">
    <property type="entry name" value="PROKAR_LIPOPROTEIN"/>
    <property type="match status" value="1"/>
</dbReference>
<feature type="chain" id="PRO_5047081012" evidence="1">
    <location>
        <begin position="20"/>
        <end position="361"/>
    </location>
</feature>
<keyword evidence="1" id="KW-0732">Signal</keyword>
<dbReference type="RefSeq" id="WP_004430388.1">
    <property type="nucleotide sequence ID" value="NC_014639.1"/>
</dbReference>
<dbReference type="Proteomes" id="UP000006867">
    <property type="component" value="Chromosome"/>
</dbReference>
<protein>
    <submittedName>
        <fullName evidence="2">Glycosyl hydrolase lipoprotein</fullName>
    </submittedName>
</protein>
<dbReference type="InterPro" id="IPR012341">
    <property type="entry name" value="6hp_glycosidase-like_sf"/>
</dbReference>
<dbReference type="GO" id="GO:0016787">
    <property type="term" value="F:hydrolase activity"/>
    <property type="evidence" value="ECO:0007669"/>
    <property type="project" value="UniProtKB-KW"/>
</dbReference>
<sequence length="361" mass="40779">MKNVSIFVMILLISIGLSAGCMKADHKESADVPNSVPLQPAEHFVYQNLMNEKGWIQTNLKDHPAYLSESLGLWMEFLLSKKDASHFQEQYQHLAESFLMKNNLITWKIEDNIPAKSNALIDDLRIMLCLDQAAALWNHNEYAQTARQIGAALKKHNMNNGVFTDFYDSGHQAAGKDVTLSYIMPDALAVLKKNGLIDEETEQRNLNVLYHAPLKNGFLPKTYNTETGEYKYDSEVNVIDQLYAALHLKKGDEKAAAAANWVKQEFEANGKLYGRYSAETKKPAVQYESPSVYALAILFLAEQKEDTAVIKALYEKMTGFETLDPLKTHYGGYMSGNDTHSFDNLLPLLAERKLFNENIIQ</sequence>
<organism evidence="2 3">
    <name type="scientific">Bacillus atrophaeus (strain 1942)</name>
    <dbReference type="NCBI Taxonomy" id="720555"/>
    <lineage>
        <taxon>Bacteria</taxon>
        <taxon>Bacillati</taxon>
        <taxon>Bacillota</taxon>
        <taxon>Bacilli</taxon>
        <taxon>Bacillales</taxon>
        <taxon>Bacillaceae</taxon>
        <taxon>Bacillus</taxon>
    </lineage>
</organism>
<reference evidence="2 3" key="1">
    <citation type="journal article" date="2011" name="Front. Microbiol.">
        <title>Genomic signatures of strain selection and enhancement in Bacillus atrophaeus var. globigii, a historical biowarfare simulant.</title>
        <authorList>
            <person name="Gibbons H.S."/>
            <person name="Broomall S.M."/>
            <person name="McNew L.A."/>
            <person name="Daligault H."/>
            <person name="Chapman C."/>
            <person name="Bruce D."/>
            <person name="Karavis M."/>
            <person name="Krepps M."/>
            <person name="McGregor P.A."/>
            <person name="Hong C."/>
            <person name="Park K.H."/>
            <person name="Akmal A."/>
            <person name="Feldman A."/>
            <person name="Lin J.S."/>
            <person name="Chang W.E."/>
            <person name="Higgs B.W."/>
            <person name="Demirev P."/>
            <person name="Lindquist J."/>
            <person name="Liem A."/>
            <person name="Fochler E."/>
            <person name="Read T.D."/>
            <person name="Tapia R."/>
            <person name="Johnson S."/>
            <person name="Bishop-Lilly K.A."/>
            <person name="Detter C."/>
            <person name="Han C."/>
            <person name="Sozhamannan S."/>
            <person name="Rosenzweig C.N."/>
            <person name="Skowronski E.W."/>
        </authorList>
    </citation>
    <scope>NUCLEOTIDE SEQUENCE [LARGE SCALE GENOMIC DNA]</scope>
    <source>
        <strain evidence="2 3">1942</strain>
    </source>
</reference>
<dbReference type="InterPro" id="IPR008928">
    <property type="entry name" value="6-hairpin_glycosidase_sf"/>
</dbReference>
<name>A0ABN3ZKH5_BACA1</name>
<evidence type="ECO:0000313" key="3">
    <source>
        <dbReference type="Proteomes" id="UP000006867"/>
    </source>
</evidence>